<protein>
    <recommendedName>
        <fullName evidence="4">Serine aminopeptidase S33 domain-containing protein</fullName>
    </recommendedName>
</protein>
<keyword evidence="3" id="KW-1185">Reference proteome</keyword>
<feature type="transmembrane region" description="Helical" evidence="1">
    <location>
        <begin position="49"/>
        <end position="74"/>
    </location>
</feature>
<keyword evidence="1" id="KW-0472">Membrane</keyword>
<dbReference type="AlphaFoldDB" id="A0A7Y9TGW3"/>
<keyword evidence="1" id="KW-0812">Transmembrane</keyword>
<gene>
    <name evidence="2" type="ORF">HDF17_002701</name>
</gene>
<evidence type="ECO:0008006" key="4">
    <source>
        <dbReference type="Google" id="ProtNLM"/>
    </source>
</evidence>
<accession>A0A7Y9TGW3</accession>
<dbReference type="Proteomes" id="UP000589520">
    <property type="component" value="Unassembled WGS sequence"/>
</dbReference>
<proteinExistence type="predicted"/>
<dbReference type="RefSeq" id="WP_179491723.1">
    <property type="nucleotide sequence ID" value="NZ_JACCCW010000002.1"/>
</dbReference>
<dbReference type="EMBL" id="JACCCW010000002">
    <property type="protein sequence ID" value="NYF80381.1"/>
    <property type="molecule type" value="Genomic_DNA"/>
</dbReference>
<sequence>MWIWTVWMLQFFEMVRSKPTQKKAPQQPPQYRQYPPRPDGPPEVVHPMWLLKALAVVLVAALVCGYGALCLLLYQGQWQLILHPARTTSHPAEVAGAPVEFVRFGPDETAVPQLTGWTIPAAAGGRYAGVTVLFLPSGDGSLADSAPTLGLLHGLGLTVFGVDYRGYGESVAVHPNQERMMADADASFVYLTTSRGIPARQIVPYGVGLGASLAAHLAAEHGEIPGVIVDSPAADPLATVEGDPRTHYLPVKLLLHDRFPLADLLATLKTPKLLLLPGASNRMLGSAADPKMTIELPERSSAVYGETMTRSLTRFLDAYITANGIQQMQIR</sequence>
<dbReference type="PANTHER" id="PTHR12277:SF81">
    <property type="entry name" value="PROTEIN ABHD13"/>
    <property type="match status" value="1"/>
</dbReference>
<comment type="caution">
    <text evidence="2">The sequence shown here is derived from an EMBL/GenBank/DDBJ whole genome shotgun (WGS) entry which is preliminary data.</text>
</comment>
<dbReference type="Gene3D" id="3.40.50.1820">
    <property type="entry name" value="alpha/beta hydrolase"/>
    <property type="match status" value="1"/>
</dbReference>
<dbReference type="SUPFAM" id="SSF53474">
    <property type="entry name" value="alpha/beta-Hydrolases"/>
    <property type="match status" value="1"/>
</dbReference>
<dbReference type="InterPro" id="IPR029058">
    <property type="entry name" value="AB_hydrolase_fold"/>
</dbReference>
<evidence type="ECO:0000256" key="1">
    <source>
        <dbReference type="SAM" id="Phobius"/>
    </source>
</evidence>
<evidence type="ECO:0000313" key="3">
    <source>
        <dbReference type="Proteomes" id="UP000589520"/>
    </source>
</evidence>
<keyword evidence="1" id="KW-1133">Transmembrane helix</keyword>
<organism evidence="2 3">
    <name type="scientific">Granulicella arctica</name>
    <dbReference type="NCBI Taxonomy" id="940613"/>
    <lineage>
        <taxon>Bacteria</taxon>
        <taxon>Pseudomonadati</taxon>
        <taxon>Acidobacteriota</taxon>
        <taxon>Terriglobia</taxon>
        <taxon>Terriglobales</taxon>
        <taxon>Acidobacteriaceae</taxon>
        <taxon>Granulicella</taxon>
    </lineage>
</organism>
<dbReference type="PANTHER" id="PTHR12277">
    <property type="entry name" value="ALPHA/BETA HYDROLASE DOMAIN-CONTAINING PROTEIN"/>
    <property type="match status" value="1"/>
</dbReference>
<evidence type="ECO:0000313" key="2">
    <source>
        <dbReference type="EMBL" id="NYF80381.1"/>
    </source>
</evidence>
<reference evidence="2 3" key="1">
    <citation type="submission" date="2020-07" db="EMBL/GenBank/DDBJ databases">
        <title>Genomic Encyclopedia of Type Strains, Phase IV (KMG-V): Genome sequencing to study the core and pangenomes of soil and plant-associated prokaryotes.</title>
        <authorList>
            <person name="Whitman W."/>
        </authorList>
    </citation>
    <scope>NUCLEOTIDE SEQUENCE [LARGE SCALE GENOMIC DNA]</scope>
    <source>
        <strain evidence="2 3">X4EP2</strain>
    </source>
</reference>
<name>A0A7Y9TGW3_9BACT</name>